<dbReference type="PANTHER" id="PTHR15696:SF0">
    <property type="entry name" value="TELOMERASE-BINDING PROTEIN EST1A"/>
    <property type="match status" value="1"/>
</dbReference>
<feature type="compositionally biased region" description="Low complexity" evidence="1">
    <location>
        <begin position="202"/>
        <end position="221"/>
    </location>
</feature>
<dbReference type="Proteomes" id="UP001329825">
    <property type="component" value="Chromosome 4"/>
</dbReference>
<keyword evidence="5" id="KW-1185">Reference proteome</keyword>
<dbReference type="InterPro" id="IPR011990">
    <property type="entry name" value="TPR-like_helical_dom_sf"/>
</dbReference>
<feature type="domain" description="DNA/RNA-binding" evidence="2">
    <location>
        <begin position="527"/>
        <end position="647"/>
    </location>
</feature>
<name>A0ABZ1CXE8_9TREE</name>
<feature type="compositionally biased region" description="Polar residues" evidence="1">
    <location>
        <begin position="32"/>
        <end position="47"/>
    </location>
</feature>
<evidence type="ECO:0000313" key="5">
    <source>
        <dbReference type="Proteomes" id="UP001329825"/>
    </source>
</evidence>
<dbReference type="SUPFAM" id="SSF48452">
    <property type="entry name" value="TPR-like"/>
    <property type="match status" value="1"/>
</dbReference>
<feature type="region of interest" description="Disordered" evidence="1">
    <location>
        <begin position="32"/>
        <end position="289"/>
    </location>
</feature>
<feature type="domain" description="PIN" evidence="3">
    <location>
        <begin position="1045"/>
        <end position="1204"/>
    </location>
</feature>
<evidence type="ECO:0000256" key="1">
    <source>
        <dbReference type="SAM" id="MobiDB-lite"/>
    </source>
</evidence>
<dbReference type="Pfam" id="PF13638">
    <property type="entry name" value="PIN_4"/>
    <property type="match status" value="1"/>
</dbReference>
<feature type="compositionally biased region" description="Basic and acidic residues" evidence="1">
    <location>
        <begin position="177"/>
        <end position="187"/>
    </location>
</feature>
<feature type="compositionally biased region" description="Basic and acidic residues" evidence="1">
    <location>
        <begin position="228"/>
        <end position="237"/>
    </location>
</feature>
<dbReference type="InterPro" id="IPR045153">
    <property type="entry name" value="Est1/Ebs1-like"/>
</dbReference>
<feature type="compositionally biased region" description="Basic and acidic residues" evidence="1">
    <location>
        <begin position="158"/>
        <end position="170"/>
    </location>
</feature>
<evidence type="ECO:0000259" key="3">
    <source>
        <dbReference type="Pfam" id="PF13638"/>
    </source>
</evidence>
<feature type="compositionally biased region" description="Low complexity" evidence="1">
    <location>
        <begin position="86"/>
        <end position="98"/>
    </location>
</feature>
<protein>
    <recommendedName>
        <fullName evidence="6">PIN domain-containing protein</fullName>
    </recommendedName>
</protein>
<proteinExistence type="predicted"/>
<sequence>MEDPTPLAGPSRPRRQVDNADIANKIVALQRKNASLVGSESRPGTSRPSRRDVPERERHRNILPQIGVLPPSGQSLGRAVPPPSPSSSRNTPRLPSSPRRTHPHASSRPSAEIQDEYSRGPGSKSSSSRALFDPSRPTVPQLAKLDRSPRLPSSSEDEVPRRRVESRRNESSNIGKKLFDPTIHDPLHFQPRPPITTPIPESSELGSGSGSTSSRLLLRRGVPGVVRTAEEEADRERERRKRREGSERGSLPSKRKDSDTRSKGSRSSEGSESLKDRERGRNNGDTGVKPILKKIHDEIKELESELIEVHRKMALDPEAGIKVLLDGKGLADSYSRDRKDIIDDSDTAAWIDLITKHKRLAELHDHFLITLYDPLVPSSYHQLSVKYNIPSRLWQTAFHSLLERLRQAWMSGHPTALDFLTDVVYDAYRFYSELLENQALSNFRTAWIEALGDLARYRMTIASYVQEGPTTSSVQSHSQTQKLGRIDMPEEGNIEEENRVIPSGASIGAEVAQSWDVEDKETWRTTARDWYTMGITEKPGEGRLHHHLALLCRDVKGQEGRALHHFVKSLTVTHEFPTARESILPLFDSALQNQRSLPEATAMDLFLRLHGMLFTRISLDDFSSVMSRYMERLEEDAKLDGFSRKASIGQTEWMMMASVGLGSVMQYGANNGVIRKGFSQEGAERRRAQALVVDEDGEGDDVDNGPTDSLAVDGYAPMRTVSPIPMNGEMDDPPPITFTNALQLSFSVFDFVLAHPNRIQGFHQVLNPFITIFLTFLATVFRQPHVGSPLLLFVPWERLAEFANSANMEIVEEKRLANGTALPEDWLLRGNEWVGRRVYERGFWKSKSTNGRGSNGVIVQPQPRIGGERFTSEMDVLLANFEPNGDKDISEGIVDDEVGDLDGPGQINFRRWKRVQWAIGILVKFVDGFELTNDGKVIVEGTLKEKIEELAKEKEKEREEEKRREKRRLDREREEEMEFELREIDVEDQSDQDDDDELTALRNRRRELQGLLSTPSTANKSTNSRSKKSKRSSLNIVPGYTMLLFDTNVLVDSLGLFSKVVESGQWSVIVPLPVVTELDGLSKEPAPLGSNAKSSIKYLESTIRTHSLTLKIQTTKGNYLSDLLIRTEMDTLKEYGDPNERARTMDDRIIHISSFAQDHFNDRSRLLGMPHAKQEEEQAIKVLVISNDRNLRLMARSRGVQGVDEKELERILAGV</sequence>
<accession>A0ABZ1CXE8</accession>
<feature type="compositionally biased region" description="Basic and acidic residues" evidence="1">
    <location>
        <begin position="272"/>
        <end position="282"/>
    </location>
</feature>
<reference evidence="4 5" key="1">
    <citation type="submission" date="2024-01" db="EMBL/GenBank/DDBJ databases">
        <title>Comparative genomics of Cryptococcus and Kwoniella reveals pathogenesis evolution and contrasting modes of karyotype evolution via chromosome fusion or intercentromeric recombination.</title>
        <authorList>
            <person name="Coelho M.A."/>
            <person name="David-Palma M."/>
            <person name="Shea T."/>
            <person name="Bowers K."/>
            <person name="McGinley-Smith S."/>
            <person name="Mohammad A.W."/>
            <person name="Gnirke A."/>
            <person name="Yurkov A.M."/>
            <person name="Nowrousian M."/>
            <person name="Sun S."/>
            <person name="Cuomo C.A."/>
            <person name="Heitman J."/>
        </authorList>
    </citation>
    <scope>NUCLEOTIDE SEQUENCE [LARGE SCALE GENOMIC DNA]</scope>
    <source>
        <strain evidence="4">CBS 11374</strain>
    </source>
</reference>
<dbReference type="Gene3D" id="3.40.50.1010">
    <property type="entry name" value="5'-nuclease"/>
    <property type="match status" value="1"/>
</dbReference>
<dbReference type="InterPro" id="IPR002716">
    <property type="entry name" value="PIN_dom"/>
</dbReference>
<evidence type="ECO:0000259" key="2">
    <source>
        <dbReference type="Pfam" id="PF10373"/>
    </source>
</evidence>
<evidence type="ECO:0000313" key="4">
    <source>
        <dbReference type="EMBL" id="WRT66431.1"/>
    </source>
</evidence>
<feature type="region of interest" description="Disordered" evidence="1">
    <location>
        <begin position="1009"/>
        <end position="1031"/>
    </location>
</feature>
<dbReference type="Gene3D" id="1.25.40.10">
    <property type="entry name" value="Tetratricopeptide repeat domain"/>
    <property type="match status" value="1"/>
</dbReference>
<feature type="compositionally biased region" description="Low complexity" evidence="1">
    <location>
        <begin position="119"/>
        <end position="129"/>
    </location>
</feature>
<dbReference type="PANTHER" id="PTHR15696">
    <property type="entry name" value="SMG-7 SUPPRESSOR WITH MORPHOLOGICAL EFFECT ON GENITALIA PROTEIN 7"/>
    <property type="match status" value="1"/>
</dbReference>
<dbReference type="GeneID" id="87955518"/>
<dbReference type="Pfam" id="PF10373">
    <property type="entry name" value="EST1_DNA_bind"/>
    <property type="match status" value="1"/>
</dbReference>
<feature type="region of interest" description="Disordered" evidence="1">
    <location>
        <begin position="951"/>
        <end position="972"/>
    </location>
</feature>
<dbReference type="InterPro" id="IPR029060">
    <property type="entry name" value="PIN-like_dom_sf"/>
</dbReference>
<dbReference type="SUPFAM" id="SSF88723">
    <property type="entry name" value="PIN domain-like"/>
    <property type="match status" value="1"/>
</dbReference>
<feature type="compositionally biased region" description="Basic and acidic residues" evidence="1">
    <location>
        <begin position="49"/>
        <end position="60"/>
    </location>
</feature>
<organism evidence="4 5">
    <name type="scientific">Kwoniella shivajii</name>
    <dbReference type="NCBI Taxonomy" id="564305"/>
    <lineage>
        <taxon>Eukaryota</taxon>
        <taxon>Fungi</taxon>
        <taxon>Dikarya</taxon>
        <taxon>Basidiomycota</taxon>
        <taxon>Agaricomycotina</taxon>
        <taxon>Tremellomycetes</taxon>
        <taxon>Tremellales</taxon>
        <taxon>Cryptococcaceae</taxon>
        <taxon>Kwoniella</taxon>
    </lineage>
</organism>
<evidence type="ECO:0008006" key="6">
    <source>
        <dbReference type="Google" id="ProtNLM"/>
    </source>
</evidence>
<dbReference type="CDD" id="cd09880">
    <property type="entry name" value="PIN_Smg5-6-like"/>
    <property type="match status" value="1"/>
</dbReference>
<dbReference type="InterPro" id="IPR018834">
    <property type="entry name" value="DNA/RNA-bd_Est1-type"/>
</dbReference>
<dbReference type="EMBL" id="CP141884">
    <property type="protein sequence ID" value="WRT66431.1"/>
    <property type="molecule type" value="Genomic_DNA"/>
</dbReference>
<feature type="region of interest" description="Disordered" evidence="1">
    <location>
        <begin position="1"/>
        <end position="20"/>
    </location>
</feature>
<dbReference type="RefSeq" id="XP_062791171.1">
    <property type="nucleotide sequence ID" value="XM_062935120.1"/>
</dbReference>
<gene>
    <name evidence="4" type="ORF">IL334_003387</name>
</gene>